<dbReference type="EMBL" id="JAPQKL010000004">
    <property type="protein sequence ID" value="KAJ5135057.1"/>
    <property type="molecule type" value="Genomic_DNA"/>
</dbReference>
<organism evidence="1 2">
    <name type="scientific">Penicillium bovifimosum</name>
    <dbReference type="NCBI Taxonomy" id="126998"/>
    <lineage>
        <taxon>Eukaryota</taxon>
        <taxon>Fungi</taxon>
        <taxon>Dikarya</taxon>
        <taxon>Ascomycota</taxon>
        <taxon>Pezizomycotina</taxon>
        <taxon>Eurotiomycetes</taxon>
        <taxon>Eurotiomycetidae</taxon>
        <taxon>Eurotiales</taxon>
        <taxon>Aspergillaceae</taxon>
        <taxon>Penicillium</taxon>
    </lineage>
</organism>
<comment type="caution">
    <text evidence="1">The sequence shown here is derived from an EMBL/GenBank/DDBJ whole genome shotgun (WGS) entry which is preliminary data.</text>
</comment>
<name>A0A9W9GZW2_9EURO</name>
<evidence type="ECO:0000313" key="1">
    <source>
        <dbReference type="EMBL" id="KAJ5135057.1"/>
    </source>
</evidence>
<gene>
    <name evidence="1" type="ORF">N7515_004335</name>
</gene>
<dbReference type="OrthoDB" id="5412996at2759"/>
<proteinExistence type="predicted"/>
<evidence type="ECO:0000313" key="2">
    <source>
        <dbReference type="Proteomes" id="UP001149079"/>
    </source>
</evidence>
<dbReference type="RefSeq" id="XP_056522029.1">
    <property type="nucleotide sequence ID" value="XM_056665079.1"/>
</dbReference>
<reference evidence="1" key="1">
    <citation type="submission" date="2022-11" db="EMBL/GenBank/DDBJ databases">
        <authorList>
            <person name="Petersen C."/>
        </authorList>
    </citation>
    <scope>NUCLEOTIDE SEQUENCE</scope>
    <source>
        <strain evidence="1">IBT 22155</strain>
    </source>
</reference>
<reference evidence="1" key="2">
    <citation type="journal article" date="2023" name="IMA Fungus">
        <title>Comparative genomic study of the Penicillium genus elucidates a diverse pangenome and 15 lateral gene transfer events.</title>
        <authorList>
            <person name="Petersen C."/>
            <person name="Sorensen T."/>
            <person name="Nielsen M.R."/>
            <person name="Sondergaard T.E."/>
            <person name="Sorensen J.L."/>
            <person name="Fitzpatrick D.A."/>
            <person name="Frisvad J.C."/>
            <person name="Nielsen K.L."/>
        </authorList>
    </citation>
    <scope>NUCLEOTIDE SEQUENCE</scope>
    <source>
        <strain evidence="1">IBT 22155</strain>
    </source>
</reference>
<protein>
    <submittedName>
        <fullName evidence="1">Uncharacterized protein</fullName>
    </submittedName>
</protein>
<dbReference type="GeneID" id="81404249"/>
<dbReference type="AlphaFoldDB" id="A0A9W9GZW2"/>
<dbReference type="Proteomes" id="UP001149079">
    <property type="component" value="Unassembled WGS sequence"/>
</dbReference>
<sequence>MPICKPYDDVAWAISTQIWKDWPKLLGTDADIYNDIGVILSKEFSDLKCALFDYLGTGSFNTCFQMMFTNDCAAVIRFPVPGAVMTHVSRRKDPQ</sequence>
<accession>A0A9W9GZW2</accession>
<keyword evidence="2" id="KW-1185">Reference proteome</keyword>